<reference evidence="1" key="1">
    <citation type="submission" date="2024-06" db="EMBL/GenBank/DDBJ databases">
        <title>A Novel Isolate, Dehalogenimonas sp. Strain 4OHTPN, Dechlorinates Aromatic 4 Hydroxy chlorothalonil by a Novel Reductive Dehalogenase.</title>
        <authorList>
            <person name="Liu G."/>
        </authorList>
    </citation>
    <scope>NUCLEOTIDE SEQUENCE</scope>
    <source>
        <strain evidence="1">4OHTPN</strain>
    </source>
</reference>
<proteinExistence type="predicted"/>
<dbReference type="AlphaFoldDB" id="A0AAU8GBH3"/>
<gene>
    <name evidence="1" type="ORF">ABV300_02480</name>
</gene>
<dbReference type="RefSeq" id="WP_353714970.1">
    <property type="nucleotide sequence ID" value="NZ_CP159307.1"/>
</dbReference>
<organism evidence="1">
    <name type="scientific">Dehalogenimonas sp. 4OHTPN</name>
    <dbReference type="NCBI Taxonomy" id="3166643"/>
    <lineage>
        <taxon>Bacteria</taxon>
        <taxon>Bacillati</taxon>
        <taxon>Chloroflexota</taxon>
        <taxon>Dehalococcoidia</taxon>
        <taxon>Dehalococcoidales</taxon>
        <taxon>Dehalococcoidaceae</taxon>
        <taxon>Dehalogenimonas</taxon>
    </lineage>
</organism>
<sequence>MTLEDFDYYEAPEGYEEAPPPPDGYFVEAQKRIRNLFDGDRSGVYYLRQLQLMFEKDYFHWVTNNALVGLIKIGYLKEQRVSGVSGRTTRYFMHRSHRYPMRQINNIESLINEYSQDHITKSCGRIAEDLFLKALSLNGFLPIGMKVKEFDGKKWEETGHDLDFVFSKDGMNYGCEIKNTLGYIDKDELDVKIRMCGFFGIKPLFILRNSPKSYINQVRIKGGYTMIYETQIYDVSQTELVDKIKNQLGLPVVCSKGIPSGIINRFQTWHDRTKAVV</sequence>
<protein>
    <submittedName>
        <fullName evidence="1">Uncharacterized protein</fullName>
    </submittedName>
</protein>
<dbReference type="EMBL" id="CP159307">
    <property type="protein sequence ID" value="XCH33760.1"/>
    <property type="molecule type" value="Genomic_DNA"/>
</dbReference>
<name>A0AAU8GBH3_9CHLR</name>
<accession>A0AAU8GBH3</accession>
<evidence type="ECO:0000313" key="1">
    <source>
        <dbReference type="EMBL" id="XCH33760.1"/>
    </source>
</evidence>